<comment type="caution">
    <text evidence="6">The sequence shown here is derived from an EMBL/GenBank/DDBJ whole genome shotgun (WGS) entry which is preliminary data.</text>
</comment>
<feature type="non-terminal residue" evidence="6">
    <location>
        <position position="366"/>
    </location>
</feature>
<dbReference type="AlphaFoldDB" id="T1C9B5"/>
<protein>
    <submittedName>
        <fullName evidence="6">TPR repeat-containing protein</fullName>
    </submittedName>
</protein>
<feature type="domain" description="O-GlcNAc transferase C-terminal" evidence="5">
    <location>
        <begin position="84"/>
        <end position="236"/>
    </location>
</feature>
<feature type="domain" description="O-GlcNAc transferase C-terminal" evidence="5">
    <location>
        <begin position="250"/>
        <end position="365"/>
    </location>
</feature>
<gene>
    <name evidence="6" type="ORF">B1B_07439</name>
</gene>
<evidence type="ECO:0000256" key="4">
    <source>
        <dbReference type="ARBA" id="ARBA00022803"/>
    </source>
</evidence>
<dbReference type="EMBL" id="AUZY01004730">
    <property type="protein sequence ID" value="EQD62039.1"/>
    <property type="molecule type" value="Genomic_DNA"/>
</dbReference>
<evidence type="ECO:0000313" key="6">
    <source>
        <dbReference type="EMBL" id="EQD62039.1"/>
    </source>
</evidence>
<accession>T1C9B5</accession>
<proteinExistence type="predicted"/>
<dbReference type="GO" id="GO:0016740">
    <property type="term" value="F:transferase activity"/>
    <property type="evidence" value="ECO:0007669"/>
    <property type="project" value="UniProtKB-KW"/>
</dbReference>
<name>T1C9B5_9ZZZZ</name>
<dbReference type="InterPro" id="IPR029489">
    <property type="entry name" value="OGT/SEC/SPY_C"/>
</dbReference>
<keyword evidence="2" id="KW-0808">Transferase</keyword>
<keyword evidence="4" id="KW-0802">TPR repeat</keyword>
<feature type="non-terminal residue" evidence="6">
    <location>
        <position position="1"/>
    </location>
</feature>
<dbReference type="Gene3D" id="3.40.50.11380">
    <property type="match status" value="1"/>
</dbReference>
<dbReference type="Pfam" id="PF13844">
    <property type="entry name" value="Glyco_transf_41"/>
    <property type="match status" value="2"/>
</dbReference>
<evidence type="ECO:0000256" key="1">
    <source>
        <dbReference type="ARBA" id="ARBA00004922"/>
    </source>
</evidence>
<dbReference type="Gene3D" id="3.40.50.2000">
    <property type="entry name" value="Glycogen Phosphorylase B"/>
    <property type="match status" value="1"/>
</dbReference>
<evidence type="ECO:0000259" key="5">
    <source>
        <dbReference type="Pfam" id="PF13844"/>
    </source>
</evidence>
<evidence type="ECO:0000256" key="2">
    <source>
        <dbReference type="ARBA" id="ARBA00022679"/>
    </source>
</evidence>
<sequence>GNLRIAAQLQFAERQCCDWREVDARGAWLRAQLAAGRAGVAPFAFLADQATPAEQRRCAEIAARALVARLPAAPVPAPAPRLRTPGAPLRVGLLSAGFHRHATALLLAPMLEALARDASLDLRLYALSPDDASPWRQRLAACAPLLDASAMRDDALAARLRSDALDVLIDIEVWCGGGRPQVLARRPAPLQVQWLGYPGTAGAAWYDALIADAFVIPPTQRAHYSERPALLPRCYQPVDAARAITPPPPRAALSLPERGVVYACFGQNYKLTPQRFAGFMAILRAVPGSVLWLLASFEEAHTHLREAARAAGIDPARLVFAARRPHAEYLGLFRHADLLLDTHPYNAHTTASDALYAGCPVLTCPG</sequence>
<dbReference type="PANTHER" id="PTHR44998">
    <property type="match status" value="1"/>
</dbReference>
<comment type="pathway">
    <text evidence="1">Protein modification; protein glycosylation.</text>
</comment>
<dbReference type="PANTHER" id="PTHR44998:SF1">
    <property type="entry name" value="UDP-N-ACETYLGLUCOSAMINE--PEPTIDE N-ACETYLGLUCOSAMINYLTRANSFERASE 110 KDA SUBUNIT"/>
    <property type="match status" value="1"/>
</dbReference>
<reference evidence="6" key="1">
    <citation type="submission" date="2013-08" db="EMBL/GenBank/DDBJ databases">
        <authorList>
            <person name="Mendez C."/>
            <person name="Richter M."/>
            <person name="Ferrer M."/>
            <person name="Sanchez J."/>
        </authorList>
    </citation>
    <scope>NUCLEOTIDE SEQUENCE</scope>
</reference>
<organism evidence="6">
    <name type="scientific">mine drainage metagenome</name>
    <dbReference type="NCBI Taxonomy" id="410659"/>
    <lineage>
        <taxon>unclassified sequences</taxon>
        <taxon>metagenomes</taxon>
        <taxon>ecological metagenomes</taxon>
    </lineage>
</organism>
<evidence type="ECO:0000256" key="3">
    <source>
        <dbReference type="ARBA" id="ARBA00022737"/>
    </source>
</evidence>
<reference evidence="6" key="2">
    <citation type="journal article" date="2014" name="ISME J.">
        <title>Microbial stratification in low pH oxic and suboxic macroscopic growths along an acid mine drainage.</title>
        <authorList>
            <person name="Mendez-Garcia C."/>
            <person name="Mesa V."/>
            <person name="Sprenger R.R."/>
            <person name="Richter M."/>
            <person name="Diez M.S."/>
            <person name="Solano J."/>
            <person name="Bargiela R."/>
            <person name="Golyshina O.V."/>
            <person name="Manteca A."/>
            <person name="Ramos J.L."/>
            <person name="Gallego J.R."/>
            <person name="Llorente I."/>
            <person name="Martins Dos Santos V.A."/>
            <person name="Jensen O.N."/>
            <person name="Pelaez A.I."/>
            <person name="Sanchez J."/>
            <person name="Ferrer M."/>
        </authorList>
    </citation>
    <scope>NUCLEOTIDE SEQUENCE</scope>
</reference>
<keyword evidence="3" id="KW-0677">Repeat</keyword>